<dbReference type="OrthoDB" id="272077at2759"/>
<feature type="region of interest" description="Disordered" evidence="2">
    <location>
        <begin position="605"/>
        <end position="664"/>
    </location>
</feature>
<dbReference type="PANTHER" id="PTHR46430">
    <property type="entry name" value="PROTEIN SKT5-RELATED"/>
    <property type="match status" value="1"/>
</dbReference>
<sequence length="825" mass="88635">MATPPVPPRPLDAYDDRSAQRHPNAPPPVPPLPPDFRIELESEFGSAPHFEDPLVAPRPHKLQPDLPAHMARTLHDQASTPFPNDYGGRSPQPNYNAGPGYGYTTNRGPSPLPPPQGADWSPWAAVGSPPGQGFQTPYGIQPYATGPQYSQPPLRQEDITSSLAALSMSPQPRAPHQQHQPRTSAAYGPPPQIAQPSGPSQPSQQHARQYSATRPLNLSKSPSPPRQPEHTTGPASLTAPLPTVAVLTAALPSIQQPTSDPVGKVAWCRDVLSLVIRAESVQMSASNPTNVNAADVPVGPVRIGDQQLLRLVDIAVPLILQLSSPSPMPNPMPLHIAEAIYLRGTCEASGAYPQHISQSSRSAFRDYEQAARNGFHAAWFKLGRDYENVSDIPRAKNCFERGVNHGDERCLYRMGMAHLMGQLALPASAEAALPLLYKAATLATVEVPQPAYVYALLLLAEFSHISIPPELFRRFTPEGSSPQAEARKHLERAAYLNFSPAQYKLGHAYEFATPPFPFDALLSVQYYSLASQQGEIEADMALSKWFLCGAEGAFEKDEGLAFTFAEKAARKGLPSAEFALGYYAEVGVGGPKDIETARRWYSKASEHGNEDATERLRALSQPSPQTLSRAEHENLTESKLVRTRTQAKQRSDANGARPPPMPAAQGAQIVEHARRNSLMRPPAASIAGAPARGYGTPITEEPRAQGRTPLTSIPSSHSSPSNRPTDLPNAGPPSHTQSPRPFANAPRYALADPGSGSATTPRPAPAPAFGPPRQNRQSPGPSQSPARGSNNASPAPAGPPRKGAQTFAEMGITTAKVEEKECVIM</sequence>
<dbReference type="InterPro" id="IPR006597">
    <property type="entry name" value="Sel1-like"/>
</dbReference>
<evidence type="ECO:0000256" key="1">
    <source>
        <dbReference type="ARBA" id="ARBA00022737"/>
    </source>
</evidence>
<dbReference type="SUPFAM" id="SSF81901">
    <property type="entry name" value="HCP-like"/>
    <property type="match status" value="1"/>
</dbReference>
<feature type="compositionally biased region" description="Polar residues" evidence="2">
    <location>
        <begin position="206"/>
        <end position="221"/>
    </location>
</feature>
<feature type="compositionally biased region" description="Basic and acidic residues" evidence="2">
    <location>
        <begin position="629"/>
        <end position="640"/>
    </location>
</feature>
<feature type="compositionally biased region" description="Pro residues" evidence="2">
    <location>
        <begin position="24"/>
        <end position="34"/>
    </location>
</feature>
<evidence type="ECO:0008006" key="5">
    <source>
        <dbReference type="Google" id="ProtNLM"/>
    </source>
</evidence>
<feature type="region of interest" description="Disordered" evidence="2">
    <location>
        <begin position="678"/>
        <end position="811"/>
    </location>
</feature>
<gene>
    <name evidence="3" type="ORF">PHLCEN_2v13377</name>
</gene>
<reference evidence="3 4" key="1">
    <citation type="submission" date="2018-02" db="EMBL/GenBank/DDBJ databases">
        <title>Genome sequence of the basidiomycete white-rot fungus Phlebia centrifuga.</title>
        <authorList>
            <person name="Granchi Z."/>
            <person name="Peng M."/>
            <person name="de Vries R.P."/>
            <person name="Hilden K."/>
            <person name="Makela M.R."/>
            <person name="Grigoriev I."/>
            <person name="Riley R."/>
        </authorList>
    </citation>
    <scope>NUCLEOTIDE SEQUENCE [LARGE SCALE GENOMIC DNA]</scope>
    <source>
        <strain evidence="3 4">FBCC195</strain>
    </source>
</reference>
<dbReference type="InterPro" id="IPR011990">
    <property type="entry name" value="TPR-like_helical_dom_sf"/>
</dbReference>
<feature type="compositionally biased region" description="Low complexity" evidence="2">
    <location>
        <begin position="194"/>
        <end position="205"/>
    </location>
</feature>
<evidence type="ECO:0000313" key="3">
    <source>
        <dbReference type="EMBL" id="PSR70757.1"/>
    </source>
</evidence>
<dbReference type="Gene3D" id="1.25.40.10">
    <property type="entry name" value="Tetratricopeptide repeat domain"/>
    <property type="match status" value="2"/>
</dbReference>
<dbReference type="PANTHER" id="PTHR46430:SF2">
    <property type="entry name" value="CHITIN SYNTHASE REGULATORY FACTOR 4"/>
    <property type="match status" value="1"/>
</dbReference>
<feature type="compositionally biased region" description="Polar residues" evidence="2">
    <location>
        <begin position="147"/>
        <end position="164"/>
    </location>
</feature>
<name>A0A2R6NEE0_9APHY</name>
<feature type="compositionally biased region" description="Pro residues" evidence="2">
    <location>
        <begin position="1"/>
        <end position="10"/>
    </location>
</feature>
<accession>A0A2R6NEE0</accession>
<keyword evidence="4" id="KW-1185">Reference proteome</keyword>
<feature type="region of interest" description="Disordered" evidence="2">
    <location>
        <begin position="1"/>
        <end position="239"/>
    </location>
</feature>
<protein>
    <recommendedName>
        <fullName evidence="5">HCP-like protein</fullName>
    </recommendedName>
</protein>
<feature type="compositionally biased region" description="Basic and acidic residues" evidence="2">
    <location>
        <begin position="605"/>
        <end position="617"/>
    </location>
</feature>
<dbReference type="STRING" id="98765.A0A2R6NEE0"/>
<feature type="compositionally biased region" description="Polar residues" evidence="2">
    <location>
        <begin position="774"/>
        <end position="787"/>
    </location>
</feature>
<comment type="caution">
    <text evidence="3">The sequence shown here is derived from an EMBL/GenBank/DDBJ whole genome shotgun (WGS) entry which is preliminary data.</text>
</comment>
<dbReference type="InterPro" id="IPR051726">
    <property type="entry name" value="Chitin_Synth_Reg"/>
</dbReference>
<evidence type="ECO:0000256" key="2">
    <source>
        <dbReference type="SAM" id="MobiDB-lite"/>
    </source>
</evidence>
<proteinExistence type="predicted"/>
<feature type="compositionally biased region" description="Low complexity" evidence="2">
    <location>
        <begin position="708"/>
        <end position="725"/>
    </location>
</feature>
<evidence type="ECO:0000313" key="4">
    <source>
        <dbReference type="Proteomes" id="UP000186601"/>
    </source>
</evidence>
<dbReference type="Pfam" id="PF08238">
    <property type="entry name" value="Sel1"/>
    <property type="match status" value="5"/>
</dbReference>
<feature type="compositionally biased region" description="Low complexity" evidence="2">
    <location>
        <begin position="170"/>
        <end position="182"/>
    </location>
</feature>
<dbReference type="SMART" id="SM00671">
    <property type="entry name" value="SEL1"/>
    <property type="match status" value="6"/>
</dbReference>
<keyword evidence="1" id="KW-0677">Repeat</keyword>
<dbReference type="Proteomes" id="UP000186601">
    <property type="component" value="Unassembled WGS sequence"/>
</dbReference>
<dbReference type="AlphaFoldDB" id="A0A2R6NEE0"/>
<organism evidence="3 4">
    <name type="scientific">Hermanssonia centrifuga</name>
    <dbReference type="NCBI Taxonomy" id="98765"/>
    <lineage>
        <taxon>Eukaryota</taxon>
        <taxon>Fungi</taxon>
        <taxon>Dikarya</taxon>
        <taxon>Basidiomycota</taxon>
        <taxon>Agaricomycotina</taxon>
        <taxon>Agaricomycetes</taxon>
        <taxon>Polyporales</taxon>
        <taxon>Meruliaceae</taxon>
        <taxon>Hermanssonia</taxon>
    </lineage>
</organism>
<dbReference type="EMBL" id="MLYV02001330">
    <property type="protein sequence ID" value="PSR70757.1"/>
    <property type="molecule type" value="Genomic_DNA"/>
</dbReference>